<evidence type="ECO:0000313" key="1">
    <source>
        <dbReference type="EMBL" id="MBO8446669.1"/>
    </source>
</evidence>
<dbReference type="InterPro" id="IPR024213">
    <property type="entry name" value="DUF3822"/>
</dbReference>
<reference evidence="1" key="1">
    <citation type="submission" date="2020-10" db="EMBL/GenBank/DDBJ databases">
        <authorList>
            <person name="Gilroy R."/>
        </authorList>
    </citation>
    <scope>NUCLEOTIDE SEQUENCE</scope>
    <source>
        <strain evidence="1">D3-1215</strain>
    </source>
</reference>
<dbReference type="EMBL" id="JADIMR010000038">
    <property type="protein sequence ID" value="MBO8446669.1"/>
    <property type="molecule type" value="Genomic_DNA"/>
</dbReference>
<dbReference type="Gene3D" id="3.30.420.260">
    <property type="match status" value="1"/>
</dbReference>
<name>A0A9D9HD99_9BACT</name>
<gene>
    <name evidence="1" type="ORF">IAC32_02855</name>
</gene>
<accession>A0A9D9HD99</accession>
<evidence type="ECO:0000313" key="2">
    <source>
        <dbReference type="Proteomes" id="UP000823637"/>
    </source>
</evidence>
<dbReference type="Pfam" id="PF12864">
    <property type="entry name" value="DUF3822"/>
    <property type="match status" value="1"/>
</dbReference>
<dbReference type="CDD" id="cd24013">
    <property type="entry name" value="ASKHA_ATPase_BT3980-like"/>
    <property type="match status" value="1"/>
</dbReference>
<dbReference type="Proteomes" id="UP000823637">
    <property type="component" value="Unassembled WGS sequence"/>
</dbReference>
<comment type="caution">
    <text evidence="1">The sequence shown here is derived from an EMBL/GenBank/DDBJ whole genome shotgun (WGS) entry which is preliminary data.</text>
</comment>
<proteinExistence type="predicted"/>
<sequence>MPATGNNITANHTSIRISADGFSFLRNGQLQVFDFEKADGNYYRNMAYCLCENKLHEDGNQLKIYFDAPFSSLVPQDIFSMEYARPLLAFCYGEIGENPDDYVLVSNPIIGHDISNLFAVPSELFKFLQNTFGTKQILHAQTPFISRALKNSKKTGTIQVWLNLSKTSAYFIVCDNGTLKFANRFKLLNDNDLLYYTGLLYERQKLSQQDCPLYVEGDGKRIDDLKKHIKTVIYQPGIETCA</sequence>
<reference evidence="1" key="2">
    <citation type="journal article" date="2021" name="PeerJ">
        <title>Extensive microbial diversity within the chicken gut microbiome revealed by metagenomics and culture.</title>
        <authorList>
            <person name="Gilroy R."/>
            <person name="Ravi A."/>
            <person name="Getino M."/>
            <person name="Pursley I."/>
            <person name="Horton D.L."/>
            <person name="Alikhan N.F."/>
            <person name="Baker D."/>
            <person name="Gharbi K."/>
            <person name="Hall N."/>
            <person name="Watson M."/>
            <person name="Adriaenssens E.M."/>
            <person name="Foster-Nyarko E."/>
            <person name="Jarju S."/>
            <person name="Secka A."/>
            <person name="Antonio M."/>
            <person name="Oren A."/>
            <person name="Chaudhuri R.R."/>
            <person name="La Ragione R."/>
            <person name="Hildebrand F."/>
            <person name="Pallen M.J."/>
        </authorList>
    </citation>
    <scope>NUCLEOTIDE SEQUENCE</scope>
    <source>
        <strain evidence="1">D3-1215</strain>
    </source>
</reference>
<dbReference type="Gene3D" id="3.30.420.250">
    <property type="match status" value="1"/>
</dbReference>
<protein>
    <submittedName>
        <fullName evidence="1">DUF3822 family protein</fullName>
    </submittedName>
</protein>
<dbReference type="AlphaFoldDB" id="A0A9D9HD99"/>
<organism evidence="1 2">
    <name type="scientific">Candidatus Enterocola intestinipullorum</name>
    <dbReference type="NCBI Taxonomy" id="2840783"/>
    <lineage>
        <taxon>Bacteria</taxon>
        <taxon>Pseudomonadati</taxon>
        <taxon>Bacteroidota</taxon>
        <taxon>Bacteroidia</taxon>
        <taxon>Bacteroidales</taxon>
        <taxon>Candidatus Enterocola</taxon>
    </lineage>
</organism>